<comment type="caution">
    <text evidence="1">The sequence shown here is derived from an EMBL/GenBank/DDBJ whole genome shotgun (WGS) entry which is preliminary data.</text>
</comment>
<name>A0A096FR38_COMTE</name>
<sequence length="32" mass="3576">MDAKPNALPYLLQTRMANGLLSKKKLLALYLS</sequence>
<organism evidence="1 2">
    <name type="scientific">Comamonas testosteroni</name>
    <name type="common">Pseudomonas testosteroni</name>
    <dbReference type="NCBI Taxonomy" id="285"/>
    <lineage>
        <taxon>Bacteria</taxon>
        <taxon>Pseudomonadati</taxon>
        <taxon>Pseudomonadota</taxon>
        <taxon>Betaproteobacteria</taxon>
        <taxon>Burkholderiales</taxon>
        <taxon>Comamonadaceae</taxon>
        <taxon>Comamonas</taxon>
    </lineage>
</organism>
<accession>A0A096FR38</accession>
<dbReference type="Proteomes" id="UP000029553">
    <property type="component" value="Unassembled WGS sequence"/>
</dbReference>
<gene>
    <name evidence="1" type="ORF">P353_00140</name>
</gene>
<evidence type="ECO:0000313" key="1">
    <source>
        <dbReference type="EMBL" id="KGH32414.1"/>
    </source>
</evidence>
<evidence type="ECO:0000313" key="2">
    <source>
        <dbReference type="Proteomes" id="UP000029553"/>
    </source>
</evidence>
<dbReference type="EMBL" id="AWOR01000001">
    <property type="protein sequence ID" value="KGH32414.1"/>
    <property type="molecule type" value="Genomic_DNA"/>
</dbReference>
<dbReference type="AlphaFoldDB" id="A0A096FR38"/>
<protein>
    <submittedName>
        <fullName evidence="1">Uncharacterized protein</fullName>
    </submittedName>
</protein>
<reference evidence="1 2" key="1">
    <citation type="submission" date="2013-09" db="EMBL/GenBank/DDBJ databases">
        <title>High correlation between genotypes and phenotypes of environmental bacteria Comamonas testosteroni strains.</title>
        <authorList>
            <person name="Liu L."/>
            <person name="Zhu W."/>
            <person name="Xia X."/>
            <person name="Xu B."/>
            <person name="Luo M."/>
            <person name="Wang G."/>
        </authorList>
    </citation>
    <scope>NUCLEOTIDE SEQUENCE [LARGE SCALE GENOMIC DNA]</scope>
    <source>
        <strain evidence="1 2">JL40</strain>
    </source>
</reference>
<proteinExistence type="predicted"/>